<dbReference type="Proteomes" id="UP000187001">
    <property type="component" value="Unassembled WGS sequence"/>
</dbReference>
<dbReference type="EMBL" id="MBER01000058">
    <property type="protein sequence ID" value="OMC46164.1"/>
    <property type="molecule type" value="Genomic_DNA"/>
</dbReference>
<dbReference type="AlphaFoldDB" id="A0ABD6QMX4"/>
<dbReference type="RefSeq" id="WP_076204989.1">
    <property type="nucleotide sequence ID" value="NZ_MBER01000058.1"/>
</dbReference>
<evidence type="ECO:0000313" key="3">
    <source>
        <dbReference type="Proteomes" id="UP000187001"/>
    </source>
</evidence>
<evidence type="ECO:0000256" key="1">
    <source>
        <dbReference type="SAM" id="MobiDB-lite"/>
    </source>
</evidence>
<name>A0ABD6QMX4_MYCFO</name>
<gene>
    <name evidence="2" type="ORF">A5742_25650</name>
</gene>
<organism evidence="2 3">
    <name type="scientific">Mycolicibacterium fortuitum</name>
    <name type="common">Mycobacterium fortuitum</name>
    <dbReference type="NCBI Taxonomy" id="1766"/>
    <lineage>
        <taxon>Bacteria</taxon>
        <taxon>Bacillati</taxon>
        <taxon>Actinomycetota</taxon>
        <taxon>Actinomycetes</taxon>
        <taxon>Mycobacteriales</taxon>
        <taxon>Mycobacteriaceae</taxon>
        <taxon>Mycolicibacterium</taxon>
    </lineage>
</organism>
<evidence type="ECO:0008006" key="4">
    <source>
        <dbReference type="Google" id="ProtNLM"/>
    </source>
</evidence>
<comment type="caution">
    <text evidence="2">The sequence shown here is derived from an EMBL/GenBank/DDBJ whole genome shotgun (WGS) entry which is preliminary data.</text>
</comment>
<feature type="compositionally biased region" description="Basic residues" evidence="1">
    <location>
        <begin position="26"/>
        <end position="40"/>
    </location>
</feature>
<protein>
    <recommendedName>
        <fullName evidence="4">Transposase</fullName>
    </recommendedName>
</protein>
<evidence type="ECO:0000313" key="2">
    <source>
        <dbReference type="EMBL" id="OMC46164.1"/>
    </source>
</evidence>
<feature type="region of interest" description="Disordered" evidence="1">
    <location>
        <begin position="21"/>
        <end position="42"/>
    </location>
</feature>
<sequence>MAEDFPDHKSVKVFKHVKDGPEVAPHKSRWDRKKCKRNKGGQHDMELVKDELRTLREYRTFRTPGFRVWEHRPFEVRVQEWRCTHCRKKDQTYPWGVPRVYVGGWEECRREEDKGQP</sequence>
<proteinExistence type="predicted"/>
<reference evidence="2 3" key="1">
    <citation type="submission" date="2016-07" db="EMBL/GenBank/DDBJ databases">
        <authorList>
            <person name="Sutton G."/>
            <person name="Brinkac L."/>
            <person name="Sanka R."/>
            <person name="Adams M."/>
            <person name="Lau E."/>
            <person name="Kumar A."/>
            <person name="Macaden R."/>
        </authorList>
    </citation>
    <scope>NUCLEOTIDE SEQUENCE [LARGE SCALE GENOMIC DNA]</scope>
    <source>
        <strain evidence="2 3">GA-0871</strain>
    </source>
</reference>
<accession>A0ABD6QMX4</accession>